<keyword evidence="3" id="KW-1185">Reference proteome</keyword>
<proteinExistence type="predicted"/>
<feature type="transmembrane region" description="Helical" evidence="1">
    <location>
        <begin position="77"/>
        <end position="96"/>
    </location>
</feature>
<evidence type="ECO:0000313" key="2">
    <source>
        <dbReference type="EMBL" id="MFO3716366.1"/>
    </source>
</evidence>
<feature type="transmembrane region" description="Helical" evidence="1">
    <location>
        <begin position="51"/>
        <end position="70"/>
    </location>
</feature>
<dbReference type="Proteomes" id="UP001638015">
    <property type="component" value="Unassembled WGS sequence"/>
</dbReference>
<evidence type="ECO:0000256" key="1">
    <source>
        <dbReference type="SAM" id="Phobius"/>
    </source>
</evidence>
<keyword evidence="1" id="KW-0812">Transmembrane</keyword>
<keyword evidence="1" id="KW-1133">Transmembrane helix</keyword>
<name>A0ABW9MX32_9FIRM</name>
<feature type="transmembrane region" description="Helical" evidence="1">
    <location>
        <begin position="102"/>
        <end position="120"/>
    </location>
</feature>
<dbReference type="RefSeq" id="WP_410033039.1">
    <property type="nucleotide sequence ID" value="NZ_JBGMEH010000006.1"/>
</dbReference>
<protein>
    <submittedName>
        <fullName evidence="2">Uncharacterized protein</fullName>
    </submittedName>
</protein>
<keyword evidence="1" id="KW-0472">Membrane</keyword>
<organism evidence="2 3">
    <name type="scientific">Anaerococcus cruorum</name>
    <dbReference type="NCBI Taxonomy" id="3115617"/>
    <lineage>
        <taxon>Bacteria</taxon>
        <taxon>Bacillati</taxon>
        <taxon>Bacillota</taxon>
        <taxon>Tissierellia</taxon>
        <taxon>Tissierellales</taxon>
        <taxon>Peptoniphilaceae</taxon>
        <taxon>Anaerococcus</taxon>
    </lineage>
</organism>
<dbReference type="EMBL" id="JBGMEH010000006">
    <property type="protein sequence ID" value="MFO3716366.1"/>
    <property type="molecule type" value="Genomic_DNA"/>
</dbReference>
<feature type="transmembrane region" description="Helical" evidence="1">
    <location>
        <begin position="12"/>
        <end position="31"/>
    </location>
</feature>
<gene>
    <name evidence="2" type="ORF">ACCQ40_06145</name>
</gene>
<comment type="caution">
    <text evidence="2">The sequence shown here is derived from an EMBL/GenBank/DDBJ whole genome shotgun (WGS) entry which is preliminary data.</text>
</comment>
<accession>A0ABW9MX32</accession>
<reference evidence="2 3" key="1">
    <citation type="journal article" date="2025" name="Anaerobe">
        <title>Description of Anaerococcus kampingiae sp. nov., Anaerococcus groningensis sp. nov., Anaerococcus martiniensis sp. nov., and Anaerococcus cruorum sp. nov., isolated from human clinical specimens.</title>
        <authorList>
            <person name="Boiten K.E."/>
            <person name="Meijer J."/>
            <person name="van Wezel E.M."/>
            <person name="Veloo A.C.M."/>
        </authorList>
    </citation>
    <scope>NUCLEOTIDE SEQUENCE [LARGE SCALE GENOMIC DNA]</scope>
    <source>
        <strain evidence="2 3">ENR1039</strain>
    </source>
</reference>
<evidence type="ECO:0000313" key="3">
    <source>
        <dbReference type="Proteomes" id="UP001638015"/>
    </source>
</evidence>
<sequence>MIKQAKNKLIIIRTFQIILIITGFLVQYFSTKKMGVQRTIIYYNYYWQEKYHLKEIIFILAILLLIYTIYRWFKYKKINIISLFCPILTLLLVFTNSGEFKLTKYALSIILVLVNILELIKTGEIYEKN</sequence>